<comment type="caution">
    <text evidence="2">The sequence shown here is derived from an EMBL/GenBank/DDBJ whole genome shotgun (WGS) entry which is preliminary data.</text>
</comment>
<dbReference type="GO" id="GO:0043683">
    <property type="term" value="P:type IV pilus assembly"/>
    <property type="evidence" value="ECO:0007669"/>
    <property type="project" value="InterPro"/>
</dbReference>
<dbReference type="Gene3D" id="3.30.700.50">
    <property type="match status" value="1"/>
</dbReference>
<proteinExistence type="predicted"/>
<dbReference type="Pfam" id="PF16732">
    <property type="entry name" value="ComP_DUS"/>
    <property type="match status" value="1"/>
</dbReference>
<organism evidence="2 3">
    <name type="scientific">Neisseria sicca</name>
    <dbReference type="NCBI Taxonomy" id="490"/>
    <lineage>
        <taxon>Bacteria</taxon>
        <taxon>Pseudomonadati</taxon>
        <taxon>Pseudomonadota</taxon>
        <taxon>Betaproteobacteria</taxon>
        <taxon>Neisseriales</taxon>
        <taxon>Neisseriaceae</taxon>
        <taxon>Neisseria</taxon>
    </lineage>
</organism>
<protein>
    <submittedName>
        <fullName evidence="2">Pilin</fullName>
    </submittedName>
</protein>
<keyword evidence="1" id="KW-1133">Transmembrane helix</keyword>
<name>A0A2I1XB25_NEISI</name>
<dbReference type="AlphaFoldDB" id="A0A2I1XB25"/>
<dbReference type="InterPro" id="IPR031982">
    <property type="entry name" value="PilE-like"/>
</dbReference>
<dbReference type="RefSeq" id="WP_101810582.1">
    <property type="nucleotide sequence ID" value="NZ_PKJO01000010.1"/>
</dbReference>
<reference evidence="2 3" key="1">
    <citation type="submission" date="2017-12" db="EMBL/GenBank/DDBJ databases">
        <title>Phylogenetic diversity of female urinary microbiome.</title>
        <authorList>
            <person name="Thomas-White K."/>
            <person name="Wolfe A.J."/>
        </authorList>
    </citation>
    <scope>NUCLEOTIDE SEQUENCE [LARGE SCALE GENOMIC DNA]</scope>
    <source>
        <strain evidence="2 3">UMB0321</strain>
    </source>
</reference>
<dbReference type="EMBL" id="PKJO01000010">
    <property type="protein sequence ID" value="PLA39842.1"/>
    <property type="molecule type" value="Genomic_DNA"/>
</dbReference>
<keyword evidence="1" id="KW-0812">Transmembrane</keyword>
<keyword evidence="1" id="KW-0472">Membrane</keyword>
<feature type="transmembrane region" description="Helical" evidence="1">
    <location>
        <begin position="12"/>
        <end position="32"/>
    </location>
</feature>
<dbReference type="SUPFAM" id="SSF54523">
    <property type="entry name" value="Pili subunits"/>
    <property type="match status" value="1"/>
</dbReference>
<evidence type="ECO:0000313" key="3">
    <source>
        <dbReference type="Proteomes" id="UP000234767"/>
    </source>
</evidence>
<accession>A0A2I1XB25</accession>
<evidence type="ECO:0000313" key="2">
    <source>
        <dbReference type="EMBL" id="PLA39842.1"/>
    </source>
</evidence>
<dbReference type="InterPro" id="IPR045584">
    <property type="entry name" value="Pilin-like"/>
</dbReference>
<gene>
    <name evidence="2" type="ORF">CYK00_08700</name>
</gene>
<evidence type="ECO:0000256" key="1">
    <source>
        <dbReference type="SAM" id="Phobius"/>
    </source>
</evidence>
<dbReference type="Proteomes" id="UP000234767">
    <property type="component" value="Unassembled WGS sequence"/>
</dbReference>
<sequence length="154" mass="17362">MNKENCKGYSLTQLIFVIAIIGILTSIAYPSYQKYLRDSEMRQALAALVESAQFMERFYQQNGSFKKTSTAWPDLPNSRSLENFCIYPHGLARGALDGKFTLKAVALDKNKEPRVIKINESLTTFICESTASSCDDVKKNYFSGADKNCSVYRL</sequence>